<dbReference type="PANTHER" id="PTHR30069:SF29">
    <property type="entry name" value="HEMOGLOBIN AND HEMOGLOBIN-HAPTOGLOBIN-BINDING PROTEIN 1-RELATED"/>
    <property type="match status" value="1"/>
</dbReference>
<evidence type="ECO:0000256" key="6">
    <source>
        <dbReference type="ARBA" id="ARBA00023077"/>
    </source>
</evidence>
<dbReference type="PANTHER" id="PTHR30069">
    <property type="entry name" value="TONB-DEPENDENT OUTER MEMBRANE RECEPTOR"/>
    <property type="match status" value="1"/>
</dbReference>
<evidence type="ECO:0000256" key="2">
    <source>
        <dbReference type="ARBA" id="ARBA00022448"/>
    </source>
</evidence>
<evidence type="ECO:0000256" key="1">
    <source>
        <dbReference type="ARBA" id="ARBA00004571"/>
    </source>
</evidence>
<protein>
    <submittedName>
        <fullName evidence="14">TonB-dependent receptor</fullName>
    </submittedName>
</protein>
<organism evidence="14 15">
    <name type="scientific">Hymenobacter negativus</name>
    <dbReference type="NCBI Taxonomy" id="2795026"/>
    <lineage>
        <taxon>Bacteria</taxon>
        <taxon>Pseudomonadati</taxon>
        <taxon>Bacteroidota</taxon>
        <taxon>Cytophagia</taxon>
        <taxon>Cytophagales</taxon>
        <taxon>Hymenobacteraceae</taxon>
        <taxon>Hymenobacter</taxon>
    </lineage>
</organism>
<comment type="subcellular location">
    <subcellularLocation>
        <location evidence="1 10">Cell outer membrane</location>
        <topology evidence="1 10">Multi-pass membrane protein</topology>
    </subcellularLocation>
</comment>
<dbReference type="Pfam" id="PF13715">
    <property type="entry name" value="CarbopepD_reg_2"/>
    <property type="match status" value="1"/>
</dbReference>
<evidence type="ECO:0000256" key="10">
    <source>
        <dbReference type="PROSITE-ProRule" id="PRU01360"/>
    </source>
</evidence>
<dbReference type="Pfam" id="PF07715">
    <property type="entry name" value="Plug"/>
    <property type="match status" value="1"/>
</dbReference>
<accession>A0ABS3QB48</accession>
<dbReference type="SUPFAM" id="SSF56935">
    <property type="entry name" value="Porins"/>
    <property type="match status" value="1"/>
</dbReference>
<keyword evidence="8 14" id="KW-0675">Receptor</keyword>
<evidence type="ECO:0000313" key="15">
    <source>
        <dbReference type="Proteomes" id="UP000664369"/>
    </source>
</evidence>
<dbReference type="Gene3D" id="2.60.40.1120">
    <property type="entry name" value="Carboxypeptidase-like, regulatory domain"/>
    <property type="match status" value="1"/>
</dbReference>
<comment type="similarity">
    <text evidence="10 11">Belongs to the TonB-dependent receptor family.</text>
</comment>
<sequence length="917" mass="99153">MWCLLLPFSSRAQVPQTISGTVQTEAGMPLPGATVFFKGTYNGGSTNEEGQFQVKADFSKGPLALSVSFIGYETQTLTLNQPDNTLLVTLRPSAVLDQVVVAASRVEENIGQVPVTVEKISQRQVEQITTPDLVAGLARFKGIDVSSSSLLTTSFSTRGFNSSRSERVIQLSDYMDTQLPSLSSYFGNLLGTPVLDVASVEIVHGPASALYGANAFNGVLLTNSKDPFKDPGLTVRLRGGNRNLLDGQLRYAVKIGERVAFKIAGGATIADDFIADNQDATSTLIEAGNNPAGSNLGYDAVSRYGDLGNTFTTGALAGKTVFLPGYTEGELIAGDNKTRSYKIAPSLSVLLTNSIRATVDYKFTQANTTYQSASRYRFVNSGAHQGRVQLDGRNWFVRGFTTHDYSGGRDPQTNGSYNLGFLGAFLQTRLVPNTYAGAPGQPAQLPYAQNYFQVYAKNYGDRLAVNGQNADEAAAYARTEANRLAPQLQPGTADFDVARDQIIHNPTPGQGARLVLRSVLNEGSGQYTLNNSFADVTVGGAYRQFLLGSDGSLFEDTKDGDRIRNYEYGAYAQASKTLLDSHLKLAAAGRVDRFQNFGTAFSPRASAVYSLGTDKLQNFRASFSRAFRAPTQNDQYIKLDVGRAVLLGNVRNGFLGYTTALGSRLVTDPTILTPGRASELASYEYSGPALKLEEVNSYEVGYRAQFFKKLYVDVDYFYNSYNNFIATQNFIGNLDGSRPSTTQLGAGAGVRFQSPVLANGTANSTRIIQVAANVDQEVQSQGAGLTLSYAFAPALTVNGNYSYNALLTKTFKEGTQSFFNTPRHKFNLGVDGQALGRALSYNVNYRWVESFLYESTFATGTVPMAQTVDAQVGYTVKSLRTTLQVGATNVFDAPNLQVYGAPSYGRIGYFGLLFDIK</sequence>
<dbReference type="InterPro" id="IPR036942">
    <property type="entry name" value="Beta-barrel_TonB_sf"/>
</dbReference>
<keyword evidence="6 11" id="KW-0798">TonB box</keyword>
<keyword evidence="7 10" id="KW-0472">Membrane</keyword>
<keyword evidence="4 10" id="KW-0812">Transmembrane</keyword>
<dbReference type="PROSITE" id="PS52016">
    <property type="entry name" value="TONB_DEPENDENT_REC_3"/>
    <property type="match status" value="1"/>
</dbReference>
<evidence type="ECO:0000256" key="9">
    <source>
        <dbReference type="ARBA" id="ARBA00023237"/>
    </source>
</evidence>
<evidence type="ECO:0000256" key="8">
    <source>
        <dbReference type="ARBA" id="ARBA00023170"/>
    </source>
</evidence>
<evidence type="ECO:0000313" key="14">
    <source>
        <dbReference type="EMBL" id="MBO2008331.1"/>
    </source>
</evidence>
<dbReference type="Proteomes" id="UP000664369">
    <property type="component" value="Unassembled WGS sequence"/>
</dbReference>
<keyword evidence="2 10" id="KW-0813">Transport</keyword>
<dbReference type="Gene3D" id="2.40.170.20">
    <property type="entry name" value="TonB-dependent receptor, beta-barrel domain"/>
    <property type="match status" value="1"/>
</dbReference>
<dbReference type="InterPro" id="IPR037066">
    <property type="entry name" value="Plug_dom_sf"/>
</dbReference>
<feature type="domain" description="TonB-dependent receptor-like beta-barrel" evidence="12">
    <location>
        <begin position="405"/>
        <end position="890"/>
    </location>
</feature>
<keyword evidence="15" id="KW-1185">Reference proteome</keyword>
<name>A0ABS3QB48_9BACT</name>
<evidence type="ECO:0000256" key="3">
    <source>
        <dbReference type="ARBA" id="ARBA00022452"/>
    </source>
</evidence>
<reference evidence="14 15" key="1">
    <citation type="submission" date="2021-03" db="EMBL/GenBank/DDBJ databases">
        <authorList>
            <person name="Kim M.K."/>
        </authorList>
    </citation>
    <scope>NUCLEOTIDE SEQUENCE [LARGE SCALE GENOMIC DNA]</scope>
    <source>
        <strain evidence="14 15">BT442</strain>
    </source>
</reference>
<feature type="domain" description="TonB-dependent receptor plug" evidence="13">
    <location>
        <begin position="112"/>
        <end position="219"/>
    </location>
</feature>
<dbReference type="InterPro" id="IPR008969">
    <property type="entry name" value="CarboxyPept-like_regulatory"/>
</dbReference>
<evidence type="ECO:0000259" key="13">
    <source>
        <dbReference type="Pfam" id="PF07715"/>
    </source>
</evidence>
<dbReference type="EMBL" id="JAGETZ010000002">
    <property type="protein sequence ID" value="MBO2008331.1"/>
    <property type="molecule type" value="Genomic_DNA"/>
</dbReference>
<dbReference type="InterPro" id="IPR012910">
    <property type="entry name" value="Plug_dom"/>
</dbReference>
<keyword evidence="5" id="KW-0732">Signal</keyword>
<proteinExistence type="inferred from homology"/>
<dbReference type="RefSeq" id="WP_208173870.1">
    <property type="nucleotide sequence ID" value="NZ_JAGETZ010000002.1"/>
</dbReference>
<evidence type="ECO:0000259" key="12">
    <source>
        <dbReference type="Pfam" id="PF00593"/>
    </source>
</evidence>
<keyword evidence="9 10" id="KW-0998">Cell outer membrane</keyword>
<evidence type="ECO:0000256" key="7">
    <source>
        <dbReference type="ARBA" id="ARBA00023136"/>
    </source>
</evidence>
<gene>
    <name evidence="14" type="ORF">J4E00_04655</name>
</gene>
<comment type="caution">
    <text evidence="14">The sequence shown here is derived from an EMBL/GenBank/DDBJ whole genome shotgun (WGS) entry which is preliminary data.</text>
</comment>
<dbReference type="SUPFAM" id="SSF49464">
    <property type="entry name" value="Carboxypeptidase regulatory domain-like"/>
    <property type="match status" value="1"/>
</dbReference>
<dbReference type="InterPro" id="IPR039426">
    <property type="entry name" value="TonB-dep_rcpt-like"/>
</dbReference>
<dbReference type="Gene3D" id="2.170.130.10">
    <property type="entry name" value="TonB-dependent receptor, plug domain"/>
    <property type="match status" value="1"/>
</dbReference>
<dbReference type="InterPro" id="IPR000531">
    <property type="entry name" value="Beta-barrel_TonB"/>
</dbReference>
<evidence type="ECO:0000256" key="5">
    <source>
        <dbReference type="ARBA" id="ARBA00022729"/>
    </source>
</evidence>
<keyword evidence="3 10" id="KW-1134">Transmembrane beta strand</keyword>
<dbReference type="Pfam" id="PF00593">
    <property type="entry name" value="TonB_dep_Rec_b-barrel"/>
    <property type="match status" value="1"/>
</dbReference>
<evidence type="ECO:0000256" key="11">
    <source>
        <dbReference type="RuleBase" id="RU003357"/>
    </source>
</evidence>
<evidence type="ECO:0000256" key="4">
    <source>
        <dbReference type="ARBA" id="ARBA00022692"/>
    </source>
</evidence>